<proteinExistence type="predicted"/>
<dbReference type="GO" id="GO:0003924">
    <property type="term" value="F:GTPase activity"/>
    <property type="evidence" value="ECO:0007669"/>
    <property type="project" value="InterPro"/>
</dbReference>
<dbReference type="InterPro" id="IPR006689">
    <property type="entry name" value="Small_GTPase_ARF/SAR"/>
</dbReference>
<evidence type="ECO:0000256" key="3">
    <source>
        <dbReference type="PIRSR" id="PIRSR606689-1"/>
    </source>
</evidence>
<dbReference type="InterPro" id="IPR027417">
    <property type="entry name" value="P-loop_NTPase"/>
</dbReference>
<dbReference type="PROSITE" id="PS51417">
    <property type="entry name" value="ARF"/>
    <property type="match status" value="1"/>
</dbReference>
<name>A0A8J6E4B6_9EUKA</name>
<dbReference type="PANTHER" id="PTHR11711">
    <property type="entry name" value="ADP RIBOSYLATION FACTOR-RELATED"/>
    <property type="match status" value="1"/>
</dbReference>
<keyword evidence="1 3" id="KW-0547">Nucleotide-binding</keyword>
<sequence>MSTILHTLAAPFLIDRYHIVMHGPESCGKTTLLYRLKMGNECQITVPTISFNRENVHLGKLCMLTMWDIGCTPAMRQLLPEFILPTHATPADTIQPADGILVVVPRWSSSVDAAIISAEHTLAANGDLKVPILVLLSEFDQDLARHTEEIAEVDPQIVTAELTPEMTADLLDLHKLTVPWVVKPANIWTGKGIPEALGWLTKACISRRHGHVTRTIDRKLQRFEDLEKIGLDSESESSSDDER</sequence>
<dbReference type="InterPro" id="IPR024156">
    <property type="entry name" value="Small_GTPase_ARF"/>
</dbReference>
<evidence type="ECO:0000313" key="5">
    <source>
        <dbReference type="EMBL" id="KAG9396716.1"/>
    </source>
</evidence>
<evidence type="ECO:0000256" key="2">
    <source>
        <dbReference type="ARBA" id="ARBA00023134"/>
    </source>
</evidence>
<dbReference type="AlphaFoldDB" id="A0A8J6E4B6"/>
<dbReference type="Gene3D" id="3.40.50.300">
    <property type="entry name" value="P-loop containing nucleotide triphosphate hydrolases"/>
    <property type="match status" value="1"/>
</dbReference>
<organism evidence="5 6">
    <name type="scientific">Carpediemonas membranifera</name>
    <dbReference type="NCBI Taxonomy" id="201153"/>
    <lineage>
        <taxon>Eukaryota</taxon>
        <taxon>Metamonada</taxon>
        <taxon>Carpediemonas-like organisms</taxon>
        <taxon>Carpediemonas</taxon>
    </lineage>
</organism>
<gene>
    <name evidence="5" type="ORF">J8273_1734</name>
</gene>
<dbReference type="EMBL" id="JAHDYR010000005">
    <property type="protein sequence ID" value="KAG9396716.1"/>
    <property type="molecule type" value="Genomic_DNA"/>
</dbReference>
<keyword evidence="4" id="KW-0479">Metal-binding</keyword>
<feature type="binding site" evidence="3">
    <location>
        <begin position="23"/>
        <end position="30"/>
    </location>
    <ligand>
        <name>GTP</name>
        <dbReference type="ChEBI" id="CHEBI:37565"/>
    </ligand>
</feature>
<feature type="binding site" evidence="4">
    <location>
        <position position="48"/>
    </location>
    <ligand>
        <name>Mg(2+)</name>
        <dbReference type="ChEBI" id="CHEBI:18420"/>
    </ligand>
</feature>
<dbReference type="SMART" id="SM00177">
    <property type="entry name" value="ARF"/>
    <property type="match status" value="1"/>
</dbReference>
<feature type="binding site" evidence="4">
    <location>
        <position position="30"/>
    </location>
    <ligand>
        <name>Mg(2+)</name>
        <dbReference type="ChEBI" id="CHEBI:18420"/>
    </ligand>
</feature>
<dbReference type="SUPFAM" id="SSF52540">
    <property type="entry name" value="P-loop containing nucleoside triphosphate hydrolases"/>
    <property type="match status" value="1"/>
</dbReference>
<keyword evidence="6" id="KW-1185">Reference proteome</keyword>
<reference evidence="5" key="1">
    <citation type="submission" date="2021-05" db="EMBL/GenBank/DDBJ databases">
        <title>A free-living protist that lacks canonical eukaryotic 1 DNA replication and segregation systems.</title>
        <authorList>
            <person name="Salas-Leiva D.E."/>
            <person name="Tromer E.C."/>
            <person name="Curtis B.A."/>
            <person name="Jerlstrom-Hultqvist J."/>
            <person name="Kolisko M."/>
            <person name="Yi Z."/>
            <person name="Salas-Leiva J.S."/>
            <person name="Gallot-Lavallee L."/>
            <person name="Kops G.J.P.L."/>
            <person name="Archibald J.M."/>
            <person name="Simpson A.G.B."/>
            <person name="Roger A.J."/>
        </authorList>
    </citation>
    <scope>NUCLEOTIDE SEQUENCE</scope>
    <source>
        <strain evidence="5">BICM</strain>
    </source>
</reference>
<dbReference type="GO" id="GO:0046872">
    <property type="term" value="F:metal ion binding"/>
    <property type="evidence" value="ECO:0007669"/>
    <property type="project" value="UniProtKB-KW"/>
</dbReference>
<keyword evidence="4" id="KW-0460">Magnesium</keyword>
<protein>
    <submittedName>
        <fullName evidence="5">Small GTPase superfamily, ARF/SAR type</fullName>
    </submittedName>
</protein>
<evidence type="ECO:0000313" key="6">
    <source>
        <dbReference type="Proteomes" id="UP000717585"/>
    </source>
</evidence>
<evidence type="ECO:0000256" key="1">
    <source>
        <dbReference type="ARBA" id="ARBA00022741"/>
    </source>
</evidence>
<accession>A0A8J6E4B6</accession>
<comment type="caution">
    <text evidence="5">The sequence shown here is derived from an EMBL/GenBank/DDBJ whole genome shotgun (WGS) entry which is preliminary data.</text>
</comment>
<keyword evidence="2 3" id="KW-0342">GTP-binding</keyword>
<dbReference type="Pfam" id="PF00025">
    <property type="entry name" value="Arf"/>
    <property type="match status" value="1"/>
</dbReference>
<evidence type="ECO:0000256" key="4">
    <source>
        <dbReference type="PIRSR" id="PIRSR606689-2"/>
    </source>
</evidence>
<dbReference type="GO" id="GO:0005525">
    <property type="term" value="F:GTP binding"/>
    <property type="evidence" value="ECO:0007669"/>
    <property type="project" value="UniProtKB-KW"/>
</dbReference>
<dbReference type="Proteomes" id="UP000717585">
    <property type="component" value="Unassembled WGS sequence"/>
</dbReference>